<evidence type="ECO:0000256" key="5">
    <source>
        <dbReference type="ARBA" id="ARBA00023163"/>
    </source>
</evidence>
<dbReference type="PRINTS" id="PR00035">
    <property type="entry name" value="HTHGNTR"/>
</dbReference>
<dbReference type="InterPro" id="IPR015421">
    <property type="entry name" value="PyrdxlP-dep_Trfase_major"/>
</dbReference>
<evidence type="ECO:0000313" key="7">
    <source>
        <dbReference type="EMBL" id="RVU32387.1"/>
    </source>
</evidence>
<dbReference type="GO" id="GO:0030170">
    <property type="term" value="F:pyridoxal phosphate binding"/>
    <property type="evidence" value="ECO:0007669"/>
    <property type="project" value="InterPro"/>
</dbReference>
<dbReference type="InterPro" id="IPR015422">
    <property type="entry name" value="PyrdxlP-dep_Trfase_small"/>
</dbReference>
<keyword evidence="7" id="KW-0808">Transferase</keyword>
<accession>A0A437QCW8</accession>
<dbReference type="InterPro" id="IPR004839">
    <property type="entry name" value="Aminotransferase_I/II_large"/>
</dbReference>
<dbReference type="InterPro" id="IPR000524">
    <property type="entry name" value="Tscrpt_reg_HTH_GntR"/>
</dbReference>
<dbReference type="SMART" id="SM00345">
    <property type="entry name" value="HTH_GNTR"/>
    <property type="match status" value="1"/>
</dbReference>
<dbReference type="InterPro" id="IPR036388">
    <property type="entry name" value="WH-like_DNA-bd_sf"/>
</dbReference>
<keyword evidence="8" id="KW-1185">Reference proteome</keyword>
<dbReference type="RefSeq" id="WP_127692556.1">
    <property type="nucleotide sequence ID" value="NZ_SACQ01000001.1"/>
</dbReference>
<dbReference type="Gene3D" id="3.40.640.10">
    <property type="entry name" value="Type I PLP-dependent aspartate aminotransferase-like (Major domain)"/>
    <property type="match status" value="1"/>
</dbReference>
<dbReference type="EMBL" id="SACQ01000001">
    <property type="protein sequence ID" value="RVU32387.1"/>
    <property type="molecule type" value="Genomic_DNA"/>
</dbReference>
<evidence type="ECO:0000259" key="6">
    <source>
        <dbReference type="PROSITE" id="PS50949"/>
    </source>
</evidence>
<dbReference type="SUPFAM" id="SSF53383">
    <property type="entry name" value="PLP-dependent transferases"/>
    <property type="match status" value="1"/>
</dbReference>
<dbReference type="InterPro" id="IPR015424">
    <property type="entry name" value="PyrdxlP-dep_Trfase"/>
</dbReference>
<comment type="caution">
    <text evidence="7">The sequence shown here is derived from an EMBL/GenBank/DDBJ whole genome shotgun (WGS) entry which is preliminary data.</text>
</comment>
<dbReference type="GO" id="GO:0003700">
    <property type="term" value="F:DNA-binding transcription factor activity"/>
    <property type="evidence" value="ECO:0007669"/>
    <property type="project" value="InterPro"/>
</dbReference>
<name>A0A437QCW8_9GAMM</name>
<evidence type="ECO:0000256" key="4">
    <source>
        <dbReference type="ARBA" id="ARBA00023125"/>
    </source>
</evidence>
<dbReference type="InterPro" id="IPR051446">
    <property type="entry name" value="HTH_trans_reg/aminotransferase"/>
</dbReference>
<dbReference type="Pfam" id="PF00392">
    <property type="entry name" value="GntR"/>
    <property type="match status" value="1"/>
</dbReference>
<keyword evidence="4" id="KW-0238">DNA-binding</keyword>
<keyword evidence="7" id="KW-0032">Aminotransferase</keyword>
<protein>
    <submittedName>
        <fullName evidence="7">PLP-dependent aminotransferase family protein</fullName>
    </submittedName>
</protein>
<dbReference type="CDD" id="cd07377">
    <property type="entry name" value="WHTH_GntR"/>
    <property type="match status" value="1"/>
</dbReference>
<dbReference type="PANTHER" id="PTHR46577">
    <property type="entry name" value="HTH-TYPE TRANSCRIPTIONAL REGULATORY PROTEIN GABR"/>
    <property type="match status" value="1"/>
</dbReference>
<dbReference type="SUPFAM" id="SSF46785">
    <property type="entry name" value="Winged helix' DNA-binding domain"/>
    <property type="match status" value="1"/>
</dbReference>
<reference evidence="7 8" key="1">
    <citation type="submission" date="2019-01" db="EMBL/GenBank/DDBJ databases">
        <authorList>
            <person name="Chen W.-M."/>
        </authorList>
    </citation>
    <scope>NUCLEOTIDE SEQUENCE [LARGE SCALE GENOMIC DNA]</scope>
    <source>
        <strain evidence="7 8">HPM-16</strain>
    </source>
</reference>
<dbReference type="Proteomes" id="UP000282818">
    <property type="component" value="Unassembled WGS sequence"/>
</dbReference>
<keyword evidence="5" id="KW-0804">Transcription</keyword>
<dbReference type="CDD" id="cd00609">
    <property type="entry name" value="AAT_like"/>
    <property type="match status" value="1"/>
</dbReference>
<proteinExistence type="inferred from homology"/>
<keyword evidence="2" id="KW-0663">Pyridoxal phosphate</keyword>
<dbReference type="GO" id="GO:0008483">
    <property type="term" value="F:transaminase activity"/>
    <property type="evidence" value="ECO:0007669"/>
    <property type="project" value="UniProtKB-KW"/>
</dbReference>
<keyword evidence="3" id="KW-0805">Transcription regulation</keyword>
<evidence type="ECO:0000313" key="8">
    <source>
        <dbReference type="Proteomes" id="UP000282818"/>
    </source>
</evidence>
<dbReference type="PANTHER" id="PTHR46577:SF2">
    <property type="entry name" value="TRANSCRIPTIONAL REGULATORY PROTEIN"/>
    <property type="match status" value="1"/>
</dbReference>
<dbReference type="PROSITE" id="PS50949">
    <property type="entry name" value="HTH_GNTR"/>
    <property type="match status" value="1"/>
</dbReference>
<evidence type="ECO:0000256" key="1">
    <source>
        <dbReference type="ARBA" id="ARBA00005384"/>
    </source>
</evidence>
<feature type="domain" description="HTH gntR-type" evidence="6">
    <location>
        <begin position="4"/>
        <end position="72"/>
    </location>
</feature>
<organism evidence="7 8">
    <name type="scientific">Neptunomonas marina</name>
    <dbReference type="NCBI Taxonomy" id="1815562"/>
    <lineage>
        <taxon>Bacteria</taxon>
        <taxon>Pseudomonadati</taxon>
        <taxon>Pseudomonadota</taxon>
        <taxon>Gammaproteobacteria</taxon>
        <taxon>Oceanospirillales</taxon>
        <taxon>Oceanospirillaceae</taxon>
        <taxon>Neptunomonas</taxon>
    </lineage>
</organism>
<dbReference type="Pfam" id="PF00155">
    <property type="entry name" value="Aminotran_1_2"/>
    <property type="match status" value="1"/>
</dbReference>
<evidence type="ECO:0000256" key="3">
    <source>
        <dbReference type="ARBA" id="ARBA00023015"/>
    </source>
</evidence>
<evidence type="ECO:0000256" key="2">
    <source>
        <dbReference type="ARBA" id="ARBA00022898"/>
    </source>
</evidence>
<comment type="similarity">
    <text evidence="1">In the C-terminal section; belongs to the class-I pyridoxal-phosphate-dependent aminotransferase family.</text>
</comment>
<dbReference type="GO" id="GO:0003677">
    <property type="term" value="F:DNA binding"/>
    <property type="evidence" value="ECO:0007669"/>
    <property type="project" value="UniProtKB-KW"/>
</dbReference>
<sequence length="473" mass="52720">MAESYRYQQLESWLREGIVQRRWRAGDKLPSVRELCSTKQLSKATVQHAYQRLEAQGLIKAVPKSGYFVAASPSKRDSAPLHRKALNGQALRPVPVNTSAVVDDIMRRGAAFDLLPDLQGPDADSGLLALNRAVGRALRQHRQAAHHYYDAPEGNELLREQLALRYQRLGVAISSADLLVTQGCQHGLFLALMACCEPGDVVAVESPGFYGSLQLLSQLKLQVLEIPADPANGIDVNILEEQLARWPVKACVVTPNFATPTGAVMPAASRVALVELANRYDFALIEDDIYGDLGFRERPEPLKALDTQERIMLCSSLSKSLSRDLRLGWVEGARWRERIAHLKLITVLASSQYTQQGVADFIREGEYERFLRRQRLQLLTQRDQWAQAISEVWQDDVSYTLPEGGMALWVSLPESVDTLTAYNRALAEGIVITPGALFSTTTRFNNYLRISFAQPLSTKRHYALASLAAILRD</sequence>
<dbReference type="AlphaFoldDB" id="A0A437QCW8"/>
<dbReference type="InterPro" id="IPR036390">
    <property type="entry name" value="WH_DNA-bd_sf"/>
</dbReference>
<gene>
    <name evidence="7" type="ORF">EOE65_01670</name>
</gene>
<dbReference type="Gene3D" id="3.90.1150.10">
    <property type="entry name" value="Aspartate Aminotransferase, domain 1"/>
    <property type="match status" value="1"/>
</dbReference>
<dbReference type="Gene3D" id="1.10.10.10">
    <property type="entry name" value="Winged helix-like DNA-binding domain superfamily/Winged helix DNA-binding domain"/>
    <property type="match status" value="1"/>
</dbReference>